<dbReference type="STRING" id="8081.ENSPREP00000017978"/>
<evidence type="ECO:0000256" key="2">
    <source>
        <dbReference type="SAM" id="MobiDB-lite"/>
    </source>
</evidence>
<organism evidence="3 4">
    <name type="scientific">Poecilia reticulata</name>
    <name type="common">Guppy</name>
    <name type="synonym">Acanthophacelus reticulatus</name>
    <dbReference type="NCBI Taxonomy" id="8081"/>
    <lineage>
        <taxon>Eukaryota</taxon>
        <taxon>Metazoa</taxon>
        <taxon>Chordata</taxon>
        <taxon>Craniata</taxon>
        <taxon>Vertebrata</taxon>
        <taxon>Euteleostomi</taxon>
        <taxon>Actinopterygii</taxon>
        <taxon>Neopterygii</taxon>
        <taxon>Teleostei</taxon>
        <taxon>Neoteleostei</taxon>
        <taxon>Acanthomorphata</taxon>
        <taxon>Ovalentaria</taxon>
        <taxon>Atherinomorphae</taxon>
        <taxon>Cyprinodontiformes</taxon>
        <taxon>Poeciliidae</taxon>
        <taxon>Poeciliinae</taxon>
        <taxon>Poecilia</taxon>
    </lineage>
</organism>
<dbReference type="Gene3D" id="1.20.5.1160">
    <property type="entry name" value="Vasodilator-stimulated phosphoprotein"/>
    <property type="match status" value="1"/>
</dbReference>
<dbReference type="FunFam" id="1.20.5.340:FF:000001">
    <property type="entry name" value="Tropomyosin alpha-1 chain isoform 2"/>
    <property type="match status" value="1"/>
</dbReference>
<feature type="region of interest" description="Disordered" evidence="2">
    <location>
        <begin position="15"/>
        <end position="39"/>
    </location>
</feature>
<name>A0A3P9P8F8_POERE</name>
<feature type="compositionally biased region" description="Basic and acidic residues" evidence="2">
    <location>
        <begin position="15"/>
        <end position="37"/>
    </location>
</feature>
<evidence type="ECO:0000313" key="3">
    <source>
        <dbReference type="Ensembl" id="ENSPREP00000017978.1"/>
    </source>
</evidence>
<protein>
    <recommendedName>
        <fullName evidence="5">Tropomyosin 1</fullName>
    </recommendedName>
</protein>
<keyword evidence="1" id="KW-0175">Coiled coil</keyword>
<reference evidence="4" key="1">
    <citation type="submission" date="2013-11" db="EMBL/GenBank/DDBJ databases">
        <title>The genomic landscape of the Guanapo guppy.</title>
        <authorList>
            <person name="Kuenstner A."/>
            <person name="Dreyer C."/>
        </authorList>
    </citation>
    <scope>NUCLEOTIDE SEQUENCE</scope>
    <source>
        <strain evidence="4">Guanapo</strain>
    </source>
</reference>
<accession>A0A3P9P8F8</accession>
<dbReference type="AlphaFoldDB" id="A0A3P9P8F8"/>
<sequence>MEAIKKKMQMLKLDKENAIDRAEQAESDKKEAEDKSKQVRWSSPLFMSQNAKITSFCLSKSLNNEKTAWK</sequence>
<dbReference type="SUPFAM" id="SSF57997">
    <property type="entry name" value="Tropomyosin"/>
    <property type="match status" value="1"/>
</dbReference>
<reference evidence="3" key="2">
    <citation type="submission" date="2025-08" db="UniProtKB">
        <authorList>
            <consortium name="Ensembl"/>
        </authorList>
    </citation>
    <scope>IDENTIFICATION</scope>
    <source>
        <strain evidence="3">Guanapo</strain>
    </source>
</reference>
<evidence type="ECO:0000256" key="1">
    <source>
        <dbReference type="ARBA" id="ARBA00023054"/>
    </source>
</evidence>
<evidence type="ECO:0008006" key="5">
    <source>
        <dbReference type="Google" id="ProtNLM"/>
    </source>
</evidence>
<proteinExistence type="predicted"/>
<dbReference type="Ensembl" id="ENSPRET00000018169.1">
    <property type="protein sequence ID" value="ENSPREP00000017978.1"/>
    <property type="gene ID" value="ENSPREG00000012162.1"/>
</dbReference>
<keyword evidence="4" id="KW-1185">Reference proteome</keyword>
<dbReference type="GeneTree" id="ENSGT00940000177949"/>
<dbReference type="Proteomes" id="UP000242638">
    <property type="component" value="Unassembled WGS sequence"/>
</dbReference>
<dbReference type="Bgee" id="ENSPREG00000012162">
    <property type="expression patterns" value="Expressed in head and 1 other cell type or tissue"/>
</dbReference>
<reference evidence="3" key="3">
    <citation type="submission" date="2025-09" db="UniProtKB">
        <authorList>
            <consortium name="Ensembl"/>
        </authorList>
    </citation>
    <scope>IDENTIFICATION</scope>
    <source>
        <strain evidence="3">Guanapo</strain>
    </source>
</reference>
<evidence type="ECO:0000313" key="4">
    <source>
        <dbReference type="Proteomes" id="UP000242638"/>
    </source>
</evidence>